<evidence type="ECO:0000313" key="3">
    <source>
        <dbReference type="RefSeq" id="XP_033456091.1"/>
    </source>
</evidence>
<reference evidence="3" key="3">
    <citation type="submission" date="2025-08" db="UniProtKB">
        <authorList>
            <consortium name="RefSeq"/>
        </authorList>
    </citation>
    <scope>IDENTIFICATION</scope>
    <source>
        <strain evidence="3">CBS 342.82</strain>
    </source>
</reference>
<feature type="compositionally biased region" description="Basic residues" evidence="1">
    <location>
        <begin position="61"/>
        <end position="78"/>
    </location>
</feature>
<gene>
    <name evidence="3" type="ORF">K489DRAFT_72619</name>
</gene>
<reference evidence="3" key="1">
    <citation type="submission" date="2020-01" db="EMBL/GenBank/DDBJ databases">
        <authorList>
            <consortium name="DOE Joint Genome Institute"/>
            <person name="Haridas S."/>
            <person name="Albert R."/>
            <person name="Binder M."/>
            <person name="Bloem J."/>
            <person name="Labutti K."/>
            <person name="Salamov A."/>
            <person name="Andreopoulos B."/>
            <person name="Baker S.E."/>
            <person name="Barry K."/>
            <person name="Bills G."/>
            <person name="Bluhm B.H."/>
            <person name="Cannon C."/>
            <person name="Castanera R."/>
            <person name="Culley D.E."/>
            <person name="Daum C."/>
            <person name="Ezra D."/>
            <person name="Gonzalez J.B."/>
            <person name="Henrissat B."/>
            <person name="Kuo A."/>
            <person name="Liang C."/>
            <person name="Lipzen A."/>
            <person name="Lutzoni F."/>
            <person name="Magnuson J."/>
            <person name="Mondo S."/>
            <person name="Nolan M."/>
            <person name="Ohm R."/>
            <person name="Pangilinan J."/>
            <person name="Park H.-J."/>
            <person name="Ramirez L."/>
            <person name="Alfaro M."/>
            <person name="Sun H."/>
            <person name="Tritt A."/>
            <person name="Yoshinaga Y."/>
            <person name="Zwiers L.-H."/>
            <person name="Turgeon B.G."/>
            <person name="Goodwin S.B."/>
            <person name="Spatafora J.W."/>
            <person name="Crous P.W."/>
            <person name="Grigoriev I.V."/>
        </authorList>
    </citation>
    <scope>NUCLEOTIDE SEQUENCE</scope>
    <source>
        <strain evidence="3">CBS 342.82</strain>
    </source>
</reference>
<proteinExistence type="predicted"/>
<dbReference type="AlphaFoldDB" id="A0A6J3LTF2"/>
<dbReference type="RefSeq" id="XP_033456091.1">
    <property type="nucleotide sequence ID" value="XM_033608872.1"/>
</dbReference>
<sequence>MLEHDSKLKEQDRIVSYIIRITSAFVLHTPLAYIFVDGSPKLPSLPRPIVVLTKSEVNPARRSRGRRNVRKHRSRGPRHQQSSCAPSRRVNLAIFDDPFEPDCLELPYDAHAHRVEQRRVPPTRSCYFGRF</sequence>
<name>A0A6J3LTF2_9PEZI</name>
<dbReference type="GeneID" id="54366673"/>
<evidence type="ECO:0000256" key="1">
    <source>
        <dbReference type="SAM" id="MobiDB-lite"/>
    </source>
</evidence>
<feature type="region of interest" description="Disordered" evidence="1">
    <location>
        <begin position="56"/>
        <end position="85"/>
    </location>
</feature>
<organism evidence="3">
    <name type="scientific">Dissoconium aciculare CBS 342.82</name>
    <dbReference type="NCBI Taxonomy" id="1314786"/>
    <lineage>
        <taxon>Eukaryota</taxon>
        <taxon>Fungi</taxon>
        <taxon>Dikarya</taxon>
        <taxon>Ascomycota</taxon>
        <taxon>Pezizomycotina</taxon>
        <taxon>Dothideomycetes</taxon>
        <taxon>Dothideomycetidae</taxon>
        <taxon>Mycosphaerellales</taxon>
        <taxon>Dissoconiaceae</taxon>
        <taxon>Dissoconium</taxon>
    </lineage>
</organism>
<reference evidence="3" key="2">
    <citation type="submission" date="2020-04" db="EMBL/GenBank/DDBJ databases">
        <authorList>
            <consortium name="NCBI Genome Project"/>
        </authorList>
    </citation>
    <scope>NUCLEOTIDE SEQUENCE</scope>
    <source>
        <strain evidence="3">CBS 342.82</strain>
    </source>
</reference>
<accession>A0A6J3LTF2</accession>
<protein>
    <submittedName>
        <fullName evidence="3">Uncharacterized protein</fullName>
    </submittedName>
</protein>
<dbReference type="Proteomes" id="UP000504637">
    <property type="component" value="Unplaced"/>
</dbReference>
<evidence type="ECO:0000313" key="2">
    <source>
        <dbReference type="Proteomes" id="UP000504637"/>
    </source>
</evidence>
<keyword evidence="2" id="KW-1185">Reference proteome</keyword>